<accession>A0ABS2L7E4</accession>
<dbReference type="Proteomes" id="UP000776164">
    <property type="component" value="Unassembled WGS sequence"/>
</dbReference>
<keyword evidence="2" id="KW-1185">Reference proteome</keyword>
<name>A0ABS2L7E4_9MICO</name>
<gene>
    <name evidence="1" type="ORF">JOE66_002654</name>
</gene>
<evidence type="ECO:0000313" key="1">
    <source>
        <dbReference type="EMBL" id="MBM7473020.1"/>
    </source>
</evidence>
<sequence length="84" mass="9177">MIDGNLSIPNGRPFCYFAIANVIPLLSGRLDTPAGQDWLASEPLLACPDPPEALYMRLKRVVDGDQTIAEDAEPNLSKAEEIHD</sequence>
<organism evidence="1 2">
    <name type="scientific">Subtercola frigoramans</name>
    <dbReference type="NCBI Taxonomy" id="120298"/>
    <lineage>
        <taxon>Bacteria</taxon>
        <taxon>Bacillati</taxon>
        <taxon>Actinomycetota</taxon>
        <taxon>Actinomycetes</taxon>
        <taxon>Micrococcales</taxon>
        <taxon>Microbacteriaceae</taxon>
        <taxon>Subtercola</taxon>
    </lineage>
</organism>
<protein>
    <submittedName>
        <fullName evidence="1">Repeat protein (TIGR04076 family)</fullName>
    </submittedName>
</protein>
<comment type="caution">
    <text evidence="1">The sequence shown here is derived from an EMBL/GenBank/DDBJ whole genome shotgun (WGS) entry which is preliminary data.</text>
</comment>
<proteinExistence type="predicted"/>
<dbReference type="EMBL" id="JAFBBU010000001">
    <property type="protein sequence ID" value="MBM7473020.1"/>
    <property type="molecule type" value="Genomic_DNA"/>
</dbReference>
<reference evidence="1 2" key="1">
    <citation type="submission" date="2021-01" db="EMBL/GenBank/DDBJ databases">
        <title>Sequencing the genomes of 1000 actinobacteria strains.</title>
        <authorList>
            <person name="Klenk H.-P."/>
        </authorList>
    </citation>
    <scope>NUCLEOTIDE SEQUENCE [LARGE SCALE GENOMIC DNA]</scope>
    <source>
        <strain evidence="1 2">DSM 13057</strain>
    </source>
</reference>
<evidence type="ECO:0000313" key="2">
    <source>
        <dbReference type="Proteomes" id="UP000776164"/>
    </source>
</evidence>